<keyword evidence="7" id="KW-0156">Chromatin regulator</keyword>
<keyword evidence="9" id="KW-0804">Transcription</keyword>
<evidence type="ECO:0000256" key="4">
    <source>
        <dbReference type="ARBA" id="ARBA00022723"/>
    </source>
</evidence>
<evidence type="ECO:0000256" key="7">
    <source>
        <dbReference type="ARBA" id="ARBA00022853"/>
    </source>
</evidence>
<dbReference type="GO" id="GO:0000123">
    <property type="term" value="C:histone acetyltransferase complex"/>
    <property type="evidence" value="ECO:0007669"/>
    <property type="project" value="TreeGrafter"/>
</dbReference>
<dbReference type="GO" id="GO:0004402">
    <property type="term" value="F:histone acetyltransferase activity"/>
    <property type="evidence" value="ECO:0007669"/>
    <property type="project" value="InterPro"/>
</dbReference>
<comment type="subcellular location">
    <subcellularLocation>
        <location evidence="1">Nucleus</location>
    </subcellularLocation>
</comment>
<gene>
    <name evidence="13" type="ORF">CBOVIS_LOCUS4123</name>
</gene>
<dbReference type="PANTHER" id="PTHR13808:SF1">
    <property type="entry name" value="HISTONE ACETYLTRANSFERASE"/>
    <property type="match status" value="1"/>
</dbReference>
<dbReference type="Proteomes" id="UP000494206">
    <property type="component" value="Unassembled WGS sequence"/>
</dbReference>
<keyword evidence="10" id="KW-0539">Nucleus</keyword>
<accession>A0A8S1EMZ7</accession>
<protein>
    <recommendedName>
        <fullName evidence="2">histone acetyltransferase</fullName>
        <ecNumber evidence="2">2.3.1.48</ecNumber>
    </recommendedName>
</protein>
<dbReference type="GO" id="GO:0003713">
    <property type="term" value="F:transcription coactivator activity"/>
    <property type="evidence" value="ECO:0007669"/>
    <property type="project" value="TreeGrafter"/>
</dbReference>
<proteinExistence type="predicted"/>
<comment type="catalytic activity">
    <reaction evidence="11">
        <text>L-lysyl-[protein] + acetyl-CoA = N(6)-acetyl-L-lysyl-[protein] + CoA + H(+)</text>
        <dbReference type="Rhea" id="RHEA:45948"/>
        <dbReference type="Rhea" id="RHEA-COMP:9752"/>
        <dbReference type="Rhea" id="RHEA-COMP:10731"/>
        <dbReference type="ChEBI" id="CHEBI:15378"/>
        <dbReference type="ChEBI" id="CHEBI:29969"/>
        <dbReference type="ChEBI" id="CHEBI:57287"/>
        <dbReference type="ChEBI" id="CHEBI:57288"/>
        <dbReference type="ChEBI" id="CHEBI:61930"/>
        <dbReference type="EC" id="2.3.1.48"/>
    </reaction>
</comment>
<dbReference type="InterPro" id="IPR013178">
    <property type="entry name" value="Histone_AcTrfase_Rtt109/CBP"/>
</dbReference>
<evidence type="ECO:0000256" key="5">
    <source>
        <dbReference type="ARBA" id="ARBA00022771"/>
    </source>
</evidence>
<keyword evidence="3" id="KW-0808">Transferase</keyword>
<reference evidence="13 14" key="1">
    <citation type="submission" date="2020-04" db="EMBL/GenBank/DDBJ databases">
        <authorList>
            <person name="Laetsch R D."/>
            <person name="Stevens L."/>
            <person name="Kumar S."/>
            <person name="Blaxter L. M."/>
        </authorList>
    </citation>
    <scope>NUCLEOTIDE SEQUENCE [LARGE SCALE GENOMIC DNA]</scope>
</reference>
<evidence type="ECO:0000256" key="2">
    <source>
        <dbReference type="ARBA" id="ARBA00013184"/>
    </source>
</evidence>
<keyword evidence="4" id="KW-0479">Metal-binding</keyword>
<comment type="caution">
    <text evidence="13">The sequence shown here is derived from an EMBL/GenBank/DDBJ whole genome shotgun (WGS) entry which is preliminary data.</text>
</comment>
<evidence type="ECO:0000256" key="1">
    <source>
        <dbReference type="ARBA" id="ARBA00004123"/>
    </source>
</evidence>
<dbReference type="GO" id="GO:0005667">
    <property type="term" value="C:transcription regulator complex"/>
    <property type="evidence" value="ECO:0007669"/>
    <property type="project" value="TreeGrafter"/>
</dbReference>
<evidence type="ECO:0000256" key="8">
    <source>
        <dbReference type="ARBA" id="ARBA00023015"/>
    </source>
</evidence>
<evidence type="ECO:0000256" key="3">
    <source>
        <dbReference type="ARBA" id="ARBA00022679"/>
    </source>
</evidence>
<dbReference type="GO" id="GO:0045944">
    <property type="term" value="P:positive regulation of transcription by RNA polymerase II"/>
    <property type="evidence" value="ECO:0007669"/>
    <property type="project" value="TreeGrafter"/>
</dbReference>
<evidence type="ECO:0000259" key="12">
    <source>
        <dbReference type="SMART" id="SM00551"/>
    </source>
</evidence>
<evidence type="ECO:0000256" key="10">
    <source>
        <dbReference type="ARBA" id="ARBA00023242"/>
    </source>
</evidence>
<keyword evidence="8" id="KW-0805">Transcription regulation</keyword>
<keyword evidence="5" id="KW-0863">Zinc-finger</keyword>
<name>A0A8S1EMZ7_9PELO</name>
<evidence type="ECO:0000256" key="6">
    <source>
        <dbReference type="ARBA" id="ARBA00022833"/>
    </source>
</evidence>
<dbReference type="InterPro" id="IPR000197">
    <property type="entry name" value="Znf_TAZ"/>
</dbReference>
<dbReference type="InterPro" id="IPR035898">
    <property type="entry name" value="TAZ_dom_sf"/>
</dbReference>
<organism evidence="13 14">
    <name type="scientific">Caenorhabditis bovis</name>
    <dbReference type="NCBI Taxonomy" id="2654633"/>
    <lineage>
        <taxon>Eukaryota</taxon>
        <taxon>Metazoa</taxon>
        <taxon>Ecdysozoa</taxon>
        <taxon>Nematoda</taxon>
        <taxon>Chromadorea</taxon>
        <taxon>Rhabditida</taxon>
        <taxon>Rhabditina</taxon>
        <taxon>Rhabditomorpha</taxon>
        <taxon>Rhabditoidea</taxon>
        <taxon>Rhabditidae</taxon>
        <taxon>Peloderinae</taxon>
        <taxon>Caenorhabditis</taxon>
    </lineage>
</organism>
<evidence type="ECO:0000313" key="13">
    <source>
        <dbReference type="EMBL" id="CAB3401368.1"/>
    </source>
</evidence>
<evidence type="ECO:0000256" key="9">
    <source>
        <dbReference type="ARBA" id="ARBA00023163"/>
    </source>
</evidence>
<dbReference type="EC" id="2.3.1.48" evidence="2"/>
<dbReference type="Gene3D" id="1.20.1020.10">
    <property type="entry name" value="TAZ domain"/>
    <property type="match status" value="1"/>
</dbReference>
<dbReference type="SMART" id="SM00551">
    <property type="entry name" value="ZnF_TAZ"/>
    <property type="match status" value="1"/>
</dbReference>
<dbReference type="SUPFAM" id="SSF57933">
    <property type="entry name" value="TAZ domain"/>
    <property type="match status" value="1"/>
</dbReference>
<dbReference type="GO" id="GO:0031490">
    <property type="term" value="F:chromatin DNA binding"/>
    <property type="evidence" value="ECO:0007669"/>
    <property type="project" value="TreeGrafter"/>
</dbReference>
<sequence length="122" mass="14201">MLQFFDRLQRCCESLEHASRCLQTDCGRLPCFKLKLVMAHMRASENRSLLVYLVCRQFLSLCCYHAKGCLVEQFAVPYCLTLRPRMPNMELVALRSRNDVENFPRARFDPVPVLENLAADEE</sequence>
<dbReference type="EMBL" id="CADEPM010000003">
    <property type="protein sequence ID" value="CAB3401368.1"/>
    <property type="molecule type" value="Genomic_DNA"/>
</dbReference>
<feature type="domain" description="TAZ-type" evidence="12">
    <location>
        <begin position="1"/>
        <end position="80"/>
    </location>
</feature>
<dbReference type="GO" id="GO:0008270">
    <property type="term" value="F:zinc ion binding"/>
    <property type="evidence" value="ECO:0007669"/>
    <property type="project" value="UniProtKB-KW"/>
</dbReference>
<evidence type="ECO:0000313" key="14">
    <source>
        <dbReference type="Proteomes" id="UP000494206"/>
    </source>
</evidence>
<dbReference type="GO" id="GO:0005634">
    <property type="term" value="C:nucleus"/>
    <property type="evidence" value="ECO:0007669"/>
    <property type="project" value="UniProtKB-SubCell"/>
</dbReference>
<dbReference type="AlphaFoldDB" id="A0A8S1EMZ7"/>
<keyword evidence="6" id="KW-0862">Zinc</keyword>
<dbReference type="PANTHER" id="PTHR13808">
    <property type="entry name" value="CBP/P300-RELATED"/>
    <property type="match status" value="1"/>
</dbReference>
<keyword evidence="14" id="KW-1185">Reference proteome</keyword>
<dbReference type="OrthoDB" id="5852836at2759"/>
<evidence type="ECO:0000256" key="11">
    <source>
        <dbReference type="ARBA" id="ARBA00048017"/>
    </source>
</evidence>